<dbReference type="Proteomes" id="UP000198711">
    <property type="component" value="Unassembled WGS sequence"/>
</dbReference>
<dbReference type="EMBL" id="FNNO01000001">
    <property type="protein sequence ID" value="SDW08342.1"/>
    <property type="molecule type" value="Genomic_DNA"/>
</dbReference>
<protein>
    <submittedName>
        <fullName evidence="1">Starch-binding associating with outer membrane</fullName>
    </submittedName>
</protein>
<dbReference type="SUPFAM" id="SSF48452">
    <property type="entry name" value="TPR-like"/>
    <property type="match status" value="1"/>
</dbReference>
<dbReference type="AlphaFoldDB" id="A0A8X8ICH2"/>
<organism evidence="1 2">
    <name type="scientific">Hydrobacter penzbergensis</name>
    <dbReference type="NCBI Taxonomy" id="1235997"/>
    <lineage>
        <taxon>Bacteria</taxon>
        <taxon>Pseudomonadati</taxon>
        <taxon>Bacteroidota</taxon>
        <taxon>Chitinophagia</taxon>
        <taxon>Chitinophagales</taxon>
        <taxon>Chitinophagaceae</taxon>
        <taxon>Hydrobacter</taxon>
    </lineage>
</organism>
<dbReference type="Pfam" id="PF12771">
    <property type="entry name" value="SusD-like_2"/>
    <property type="match status" value="1"/>
</dbReference>
<dbReference type="InterPro" id="IPR011990">
    <property type="entry name" value="TPR-like_helical_dom_sf"/>
</dbReference>
<gene>
    <name evidence="1" type="ORF">SAMN05444410_101196</name>
</gene>
<name>A0A8X8ICH2_9BACT</name>
<evidence type="ECO:0000313" key="1">
    <source>
        <dbReference type="EMBL" id="SDW08342.1"/>
    </source>
</evidence>
<dbReference type="InterPro" id="IPR041662">
    <property type="entry name" value="SusD-like_2"/>
</dbReference>
<comment type="caution">
    <text evidence="1">The sequence shown here is derived from an EMBL/GenBank/DDBJ whole genome shotgun (WGS) entry which is preliminary data.</text>
</comment>
<accession>A0A8X8ICH2</accession>
<dbReference type="Gene3D" id="1.25.40.390">
    <property type="match status" value="1"/>
</dbReference>
<dbReference type="RefSeq" id="WP_092721374.1">
    <property type="nucleotide sequence ID" value="NZ_FNNO01000001.1"/>
</dbReference>
<proteinExistence type="predicted"/>
<reference evidence="1 2" key="1">
    <citation type="submission" date="2016-10" db="EMBL/GenBank/DDBJ databases">
        <authorList>
            <person name="Varghese N."/>
            <person name="Submissions S."/>
        </authorList>
    </citation>
    <scope>NUCLEOTIDE SEQUENCE [LARGE SCALE GENOMIC DNA]</scope>
    <source>
        <strain evidence="1 2">DSM 25353</strain>
    </source>
</reference>
<evidence type="ECO:0000313" key="2">
    <source>
        <dbReference type="Proteomes" id="UP000198711"/>
    </source>
</evidence>
<dbReference type="PROSITE" id="PS51257">
    <property type="entry name" value="PROKAR_LIPOPROTEIN"/>
    <property type="match status" value="1"/>
</dbReference>
<sequence>MKKNTITGTLLIAIVLVASSCSKKFEEYAVNPNQPVSVPAYLLLRQVENDIVEFPAGDADKFCQYTLSTYTYYGLNEYWSGGASLNYGTLRNVIAMEKEAAKASGDNNPYSALAKFFKAYFFVKMSLKVGDIPMSDALKGLDNPKPKYDTQKDVFKQSLQLLEDANTQLASLIAASNTSLLGDFYYQERISGAKDPLTALKQWQKVVNTFKLRVLIELSKRADDADLNVKQKFADVLSNPAKYPIMNDLTDNLEYVYNDAFNQYPNNKNNYGNDALRLCVAATWLNTLAGLKDLRAMKVAEPARGLGYSDTSYQSFVGGSNGAPTSNLGGDVVAFRISAIGRKRYYDGFKGENTFIIGFPEMCFNIAEAINRGWVTGDANSWYQKGVKAMFAFYGVNDGANTVSFLKTTAPGVYVDYNITFNYSDYFAQPAVSYAGNNATGLNQILIQRYLSLARNSGMEAYYQWRRTGVPVFATGSGVGNGGVIPIRYQYPASELSTNKDNYTAAVQSQYNGNDNINAAMWLIK</sequence>
<keyword evidence="2" id="KW-1185">Reference proteome</keyword>